<feature type="transmembrane region" description="Helical" evidence="1">
    <location>
        <begin position="197"/>
        <end position="220"/>
    </location>
</feature>
<dbReference type="RefSeq" id="WP_159753870.1">
    <property type="nucleotide sequence ID" value="NZ_WUQX01000001.1"/>
</dbReference>
<feature type="transmembrane region" description="Helical" evidence="1">
    <location>
        <begin position="232"/>
        <end position="254"/>
    </location>
</feature>
<dbReference type="PANTHER" id="PTHR36833:SF1">
    <property type="entry name" value="INTEGRAL MEMBRANE TRANSPORT PROTEIN"/>
    <property type="match status" value="1"/>
</dbReference>
<evidence type="ECO:0000313" key="2">
    <source>
        <dbReference type="EMBL" id="MXP77967.1"/>
    </source>
</evidence>
<comment type="caution">
    <text evidence="2">The sequence shown here is derived from an EMBL/GenBank/DDBJ whole genome shotgun (WGS) entry which is preliminary data.</text>
</comment>
<organism evidence="2 3">
    <name type="scientific">Sporofaciens musculi</name>
    <dbReference type="NCBI Taxonomy" id="2681861"/>
    <lineage>
        <taxon>Bacteria</taxon>
        <taxon>Bacillati</taxon>
        <taxon>Bacillota</taxon>
        <taxon>Clostridia</taxon>
        <taxon>Lachnospirales</taxon>
        <taxon>Lachnospiraceae</taxon>
        <taxon>Sporofaciens</taxon>
    </lineage>
</organism>
<accession>A0A7X3SKY2</accession>
<keyword evidence="1" id="KW-0812">Transmembrane</keyword>
<dbReference type="PANTHER" id="PTHR36833">
    <property type="entry name" value="SLR0610 PROTEIN-RELATED"/>
    <property type="match status" value="1"/>
</dbReference>
<dbReference type="EMBL" id="WUQX01000001">
    <property type="protein sequence ID" value="MXP77967.1"/>
    <property type="molecule type" value="Genomic_DNA"/>
</dbReference>
<evidence type="ECO:0008006" key="4">
    <source>
        <dbReference type="Google" id="ProtNLM"/>
    </source>
</evidence>
<name>A0A7X3SKY2_9FIRM</name>
<evidence type="ECO:0000256" key="1">
    <source>
        <dbReference type="SAM" id="Phobius"/>
    </source>
</evidence>
<protein>
    <recommendedName>
        <fullName evidence="4">ABC transporter permease</fullName>
    </recommendedName>
</protein>
<feature type="transmembrane region" description="Helical" evidence="1">
    <location>
        <begin position="125"/>
        <end position="152"/>
    </location>
</feature>
<reference evidence="2 3" key="1">
    <citation type="submission" date="2019-12" db="EMBL/GenBank/DDBJ databases">
        <title>Sporaefaciens musculi gen. nov., sp. nov., a novel bacterium isolated from the caecum of an obese mouse.</title>
        <authorList>
            <person name="Rasmussen T.S."/>
            <person name="Streidl T."/>
            <person name="Hitch T.C.A."/>
            <person name="Wortmann E."/>
            <person name="Deptula P."/>
            <person name="Hansen M."/>
            <person name="Nielsen D.S."/>
            <person name="Clavel T."/>
            <person name="Vogensen F.K."/>
        </authorList>
    </citation>
    <scope>NUCLEOTIDE SEQUENCE [LARGE SCALE GENOMIC DNA]</scope>
    <source>
        <strain evidence="2 3">WCA-9-b2</strain>
    </source>
</reference>
<keyword evidence="3" id="KW-1185">Reference proteome</keyword>
<dbReference type="AlphaFoldDB" id="A0A7X3SKY2"/>
<evidence type="ECO:0000313" key="3">
    <source>
        <dbReference type="Proteomes" id="UP000460412"/>
    </source>
</evidence>
<sequence>MKRLAYYIRLWMGYQRMGLVEMTQYPADTVILVISLVLREAAGFIGVLAIASAVGGLGGWGIYEICLMFSMCALVESLSQTYFDNVWGISYLVHEGRLDVLLVRPAPVFFQVLGDVMHYPALISMAIYAGVMVYALVHLGIGFGVGLLLFLAEYLICGIAINTGIYTIFNCLNFWIVQGEDVAVLVQTCREFAKYPIGAFPGVIRTIFTYVLPFGFVGYYPAAYLTGKTGSWVLAGLPLSAAAVVAVAAVFWRLGSRAYDSTGT</sequence>
<feature type="transmembrane region" description="Helical" evidence="1">
    <location>
        <begin position="41"/>
        <end position="63"/>
    </location>
</feature>
<dbReference type="Pfam" id="PF06182">
    <property type="entry name" value="ABC2_membrane_6"/>
    <property type="match status" value="1"/>
</dbReference>
<dbReference type="InterPro" id="IPR010390">
    <property type="entry name" value="ABC-2_transporter-like"/>
</dbReference>
<feature type="transmembrane region" description="Helical" evidence="1">
    <location>
        <begin position="159"/>
        <end position="177"/>
    </location>
</feature>
<keyword evidence="1" id="KW-0472">Membrane</keyword>
<keyword evidence="1" id="KW-1133">Transmembrane helix</keyword>
<proteinExistence type="predicted"/>
<dbReference type="Proteomes" id="UP000460412">
    <property type="component" value="Unassembled WGS sequence"/>
</dbReference>
<gene>
    <name evidence="2" type="ORF">GN277_22220</name>
</gene>